<proteinExistence type="predicted"/>
<dbReference type="EMBL" id="JNBR01002891">
    <property type="protein sequence ID" value="OQR80660.1"/>
    <property type="molecule type" value="Genomic_DNA"/>
</dbReference>
<feature type="transmembrane region" description="Helical" evidence="1">
    <location>
        <begin position="15"/>
        <end position="33"/>
    </location>
</feature>
<dbReference type="Proteomes" id="UP000243579">
    <property type="component" value="Unassembled WGS sequence"/>
</dbReference>
<keyword evidence="1" id="KW-0472">Membrane</keyword>
<protein>
    <submittedName>
        <fullName evidence="2">Uncharacterized protein</fullName>
    </submittedName>
</protein>
<reference evidence="2 3" key="1">
    <citation type="journal article" date="2014" name="Genome Biol. Evol.">
        <title>The secreted proteins of Achlya hypogyna and Thraustotheca clavata identify the ancestral oomycete secretome and reveal gene acquisitions by horizontal gene transfer.</title>
        <authorList>
            <person name="Misner I."/>
            <person name="Blouin N."/>
            <person name="Leonard G."/>
            <person name="Richards T.A."/>
            <person name="Lane C.E."/>
        </authorList>
    </citation>
    <scope>NUCLEOTIDE SEQUENCE [LARGE SCALE GENOMIC DNA]</scope>
    <source>
        <strain evidence="2 3">ATCC 48635</strain>
    </source>
</reference>
<dbReference type="InterPro" id="IPR023352">
    <property type="entry name" value="MAPEG-like_dom_sf"/>
</dbReference>
<dbReference type="OrthoDB" id="59983at2759"/>
<name>A0A1V9Y4K9_ACHHY</name>
<evidence type="ECO:0000256" key="1">
    <source>
        <dbReference type="SAM" id="Phobius"/>
    </source>
</evidence>
<comment type="caution">
    <text evidence="2">The sequence shown here is derived from an EMBL/GenBank/DDBJ whole genome shotgun (WGS) entry which is preliminary data.</text>
</comment>
<keyword evidence="1" id="KW-1133">Transmembrane helix</keyword>
<keyword evidence="3" id="KW-1185">Reference proteome</keyword>
<dbReference type="Gene3D" id="1.20.120.550">
    <property type="entry name" value="Membrane associated eicosanoid/glutathione metabolism-like domain"/>
    <property type="match status" value="1"/>
</dbReference>
<organism evidence="2 3">
    <name type="scientific">Achlya hypogyna</name>
    <name type="common">Oomycete</name>
    <name type="synonym">Protoachlya hypogyna</name>
    <dbReference type="NCBI Taxonomy" id="1202772"/>
    <lineage>
        <taxon>Eukaryota</taxon>
        <taxon>Sar</taxon>
        <taxon>Stramenopiles</taxon>
        <taxon>Oomycota</taxon>
        <taxon>Saprolegniomycetes</taxon>
        <taxon>Saprolegniales</taxon>
        <taxon>Achlyaceae</taxon>
        <taxon>Achlya</taxon>
    </lineage>
</organism>
<dbReference type="AlphaFoldDB" id="A0A1V9Y4K9"/>
<gene>
    <name evidence="2" type="ORF">ACHHYP_17361</name>
</gene>
<accession>A0A1V9Y4K9</accession>
<keyword evidence="1" id="KW-0812">Transmembrane</keyword>
<sequence>MVTVTVPVEAAKVTLAYAIAFLFNIGVQVVGRVRAVKAFKKLKDAGATKEKFNRYTSDIMLASDRSVGNFVEWQGIFLSLFWANALVTGKEVELGYLYVGIRFLYPILAQLGGISQGGARPLILVATLPGYYVLGRYMYLLYQEAYVANA</sequence>
<evidence type="ECO:0000313" key="3">
    <source>
        <dbReference type="Proteomes" id="UP000243579"/>
    </source>
</evidence>
<evidence type="ECO:0000313" key="2">
    <source>
        <dbReference type="EMBL" id="OQR80660.1"/>
    </source>
</evidence>